<reference evidence="1" key="1">
    <citation type="submission" date="2021-01" db="EMBL/GenBank/DDBJ databases">
        <authorList>
            <person name="Sun Q."/>
        </authorList>
    </citation>
    <scope>NUCLEOTIDE SEQUENCE</scope>
    <source>
        <strain evidence="1">YIM B02566</strain>
    </source>
</reference>
<dbReference type="EMBL" id="JAENHL010000008">
    <property type="protein sequence ID" value="MBK1870148.1"/>
    <property type="molecule type" value="Genomic_DNA"/>
</dbReference>
<evidence type="ECO:0000313" key="2">
    <source>
        <dbReference type="Proteomes" id="UP000616151"/>
    </source>
</evidence>
<protein>
    <submittedName>
        <fullName evidence="1">DUF805 domain-containing protein</fullName>
    </submittedName>
</protein>
<keyword evidence="2" id="KW-1185">Reference proteome</keyword>
<organism evidence="1 2">
    <name type="scientific">Taklimakanibacter albus</name>
    <dbReference type="NCBI Taxonomy" id="2800327"/>
    <lineage>
        <taxon>Bacteria</taxon>
        <taxon>Pseudomonadati</taxon>
        <taxon>Pseudomonadota</taxon>
        <taxon>Alphaproteobacteria</taxon>
        <taxon>Hyphomicrobiales</taxon>
        <taxon>Aestuariivirgaceae</taxon>
        <taxon>Taklimakanibacter</taxon>
    </lineage>
</organism>
<proteinExistence type="predicted"/>
<dbReference type="Proteomes" id="UP000616151">
    <property type="component" value="Unassembled WGS sequence"/>
</dbReference>
<comment type="caution">
    <text evidence="1">The sequence shown here is derived from an EMBL/GenBank/DDBJ whole genome shotgun (WGS) entry which is preliminary data.</text>
</comment>
<accession>A0ACC5RBZ7</accession>
<gene>
    <name evidence="1" type="ORF">JHL16_27540</name>
</gene>
<sequence length="173" mass="18769">MSFVSLLFSLEGRIGRAKYWLGQLVLFAIAFVAWLALIPGLATQNIPLLLVPIALLPFSLWMSICVAGKRYHDRGKSAWWILICLIPIVGGIWQFIELGLLRGDDGTNDYGPDPIFSFNVAGDIEALRGQAGQGKASLMNRPAAIAAVTASTPARAQARSPYTDGRPVFGKRV</sequence>
<evidence type="ECO:0000313" key="1">
    <source>
        <dbReference type="EMBL" id="MBK1870148.1"/>
    </source>
</evidence>
<name>A0ACC5RBZ7_9HYPH</name>